<evidence type="ECO:0000313" key="4">
    <source>
        <dbReference type="EMBL" id="CAI2362930.1"/>
    </source>
</evidence>
<dbReference type="Gene3D" id="1.10.238.10">
    <property type="entry name" value="EF-hand"/>
    <property type="match status" value="1"/>
</dbReference>
<dbReference type="SUPFAM" id="SSF47473">
    <property type="entry name" value="EF-hand"/>
    <property type="match status" value="1"/>
</dbReference>
<reference evidence="4" key="1">
    <citation type="submission" date="2023-07" db="EMBL/GenBank/DDBJ databases">
        <authorList>
            <consortium name="AG Swart"/>
            <person name="Singh M."/>
            <person name="Singh A."/>
            <person name="Seah K."/>
            <person name="Emmerich C."/>
        </authorList>
    </citation>
    <scope>NUCLEOTIDE SEQUENCE</scope>
    <source>
        <strain evidence="4">DP1</strain>
    </source>
</reference>
<gene>
    <name evidence="4" type="ORF">ECRASSUSDP1_LOCUS4260</name>
</gene>
<dbReference type="PANTHER" id="PTHR34894">
    <property type="entry name" value="SAM-DEPENDENT METHYLTRANSFERASE RSMI, CONSERVED SITE"/>
    <property type="match status" value="1"/>
</dbReference>
<evidence type="ECO:0000256" key="1">
    <source>
        <dbReference type="ARBA" id="ARBA00022837"/>
    </source>
</evidence>
<name>A0AAD1U7T1_EUPCR</name>
<dbReference type="InterPro" id="IPR011992">
    <property type="entry name" value="EF-hand-dom_pair"/>
</dbReference>
<dbReference type="EMBL" id="CAMPGE010004087">
    <property type="protein sequence ID" value="CAI2362930.1"/>
    <property type="molecule type" value="Genomic_DNA"/>
</dbReference>
<feature type="compositionally biased region" description="Basic and acidic residues" evidence="2">
    <location>
        <begin position="218"/>
        <end position="228"/>
    </location>
</feature>
<organism evidence="4 5">
    <name type="scientific">Euplotes crassus</name>
    <dbReference type="NCBI Taxonomy" id="5936"/>
    <lineage>
        <taxon>Eukaryota</taxon>
        <taxon>Sar</taxon>
        <taxon>Alveolata</taxon>
        <taxon>Ciliophora</taxon>
        <taxon>Intramacronucleata</taxon>
        <taxon>Spirotrichea</taxon>
        <taxon>Hypotrichia</taxon>
        <taxon>Euplotida</taxon>
        <taxon>Euplotidae</taxon>
        <taxon>Moneuplotes</taxon>
    </lineage>
</organism>
<dbReference type="GO" id="GO:0005509">
    <property type="term" value="F:calcium ion binding"/>
    <property type="evidence" value="ECO:0007669"/>
    <property type="project" value="InterPro"/>
</dbReference>
<evidence type="ECO:0000313" key="5">
    <source>
        <dbReference type="Proteomes" id="UP001295684"/>
    </source>
</evidence>
<proteinExistence type="predicted"/>
<feature type="region of interest" description="Disordered" evidence="2">
    <location>
        <begin position="215"/>
        <end position="236"/>
    </location>
</feature>
<accession>A0AAD1U7T1</accession>
<feature type="region of interest" description="Disordered" evidence="2">
    <location>
        <begin position="44"/>
        <end position="73"/>
    </location>
</feature>
<dbReference type="InterPro" id="IPR002048">
    <property type="entry name" value="EF_hand_dom"/>
</dbReference>
<evidence type="ECO:0000256" key="2">
    <source>
        <dbReference type="SAM" id="MobiDB-lite"/>
    </source>
</evidence>
<evidence type="ECO:0000259" key="3">
    <source>
        <dbReference type="PROSITE" id="PS50222"/>
    </source>
</evidence>
<protein>
    <recommendedName>
        <fullName evidence="3">EF-hand domain-containing protein</fullName>
    </recommendedName>
</protein>
<dbReference type="PANTHER" id="PTHR34894:SF5">
    <property type="entry name" value="EF-HAND DOMAIN-CONTAINING PROTEIN"/>
    <property type="match status" value="1"/>
</dbReference>
<dbReference type="AlphaFoldDB" id="A0AAD1U7T1"/>
<dbReference type="PROSITE" id="PS00018">
    <property type="entry name" value="EF_HAND_1"/>
    <property type="match status" value="2"/>
</dbReference>
<keyword evidence="1" id="KW-0106">Calcium</keyword>
<keyword evidence="5" id="KW-1185">Reference proteome</keyword>
<feature type="domain" description="EF-hand" evidence="3">
    <location>
        <begin position="1112"/>
        <end position="1147"/>
    </location>
</feature>
<feature type="domain" description="EF-hand" evidence="3">
    <location>
        <begin position="1013"/>
        <end position="1048"/>
    </location>
</feature>
<dbReference type="SMART" id="SM00054">
    <property type="entry name" value="EFh"/>
    <property type="match status" value="2"/>
</dbReference>
<sequence length="1204" mass="139648">MADKEDDFNHTRPCDRTERVQVYHNIFPSVIKENKDYIKNDDSVESLVDPSRKDAGSGLKNYSTPSDSKDRSKMRTTMLKLASENECRPKNMNFPTQAPGSNLAVKAKRMSIVQGQKKKDFAALNHSNLVLYNKALPDNEQKLELDSFHGRRFSMNYRNASQISSWNDSKKRLKSKRPQKLAADSFEEKYFMFNSVLKYKKSPNSISLAEEIQNSKMKQYDTSRERKTSKPLYNNAKGTELGTDAILRNTITSNANTNLDSLKNKFKALKEIRSITNPDSNRVSKKTTNDGTRRTARNLVSPLSTPKSVKKVDRNLRIIKDSGYHAFEAIDLKESPMSQELQEERFIQRKKQIFDKLNQTNQKKNILQTLHDEYILQLGAMKCCVGDLEMNLSTLTKPEMEYEVDSQPESSPKADNSGTYINYGFSEDVSRKKRQTNVKSLEGIKIILESELQDIITDKKKEYTFEDTKKDFCDYGKIIKKLIRIVLNTKKNGAHDLKMDWKERALFAINLDHLWRAVLFSQDRIFTQNEAALEKKMESIGKFEEKYLLLEKHLDEKDRKIKQIEKDFLKQVATLNTKFENAKEDKHRMAKVAEDRYFELNCIRNDVDILSLKTYYRDLEENMLLALKEKKPQMESCQKLLNIINRIFKNKQKENEGLNLRKFRMWRKNRKRESGLGVEDEKDDDEPTAVDELLEYLYENYTELFVINGEEKDRIMIEKEAALKVLDEIPEDLIKKLLIPPAKDARTVELQTVMTMPPGDLTKSEFVNSYNHAYGDKDGKKNKGPKNNLLKNIVRYMNNNKKEKILPMPEGTALKLISELLSERLKNDIEAEKANKKTKTLPNYILDQLSMKFGLKTIAVKNLISLRELLANTSKSFKKKNPDKMPYAQLLLSIFGFESSPEVQYSQEQVNLIIKAKPLWMEAQEHCKKTIKIRKNSAFTNLSLVDLQVGGNCSLLEIIDVFTNWCNKDKELLASFIPKLTPEIPKDIAGNPHEIEQFYIDFSLVKICHKAAKLGKTIQYMHDELDEDGDGTLDADEILNGLREKFNIFFGEEEAKKLHALFEEEAESGAGEKSRLNSLWSSYSEKCYDLYRITELRFFELLIDEWDDYLKRTNEKLMKVFVEFDDNGDQVLSFEEFEQLINHLEKSMTRDQISEIFNETLEMDEKSEDLDKMNPDCFCEMALSYKLGGYGECFIPEQPDGKKK</sequence>
<dbReference type="InterPro" id="IPR018247">
    <property type="entry name" value="EF_Hand_1_Ca_BS"/>
</dbReference>
<comment type="caution">
    <text evidence="4">The sequence shown here is derived from an EMBL/GenBank/DDBJ whole genome shotgun (WGS) entry which is preliminary data.</text>
</comment>
<dbReference type="PROSITE" id="PS50222">
    <property type="entry name" value="EF_HAND_2"/>
    <property type="match status" value="2"/>
</dbReference>
<dbReference type="Proteomes" id="UP001295684">
    <property type="component" value="Unassembled WGS sequence"/>
</dbReference>